<dbReference type="GO" id="GO:0016020">
    <property type="term" value="C:membrane"/>
    <property type="evidence" value="ECO:0007669"/>
    <property type="project" value="UniProtKB-SubCell"/>
</dbReference>
<protein>
    <submittedName>
        <fullName evidence="6">Uncharacterized protein</fullName>
    </submittedName>
</protein>
<evidence type="ECO:0000256" key="1">
    <source>
        <dbReference type="ARBA" id="ARBA00004141"/>
    </source>
</evidence>
<reference evidence="6 7" key="1">
    <citation type="submission" date="2011-02" db="EMBL/GenBank/DDBJ databases">
        <title>The Genome Sequence of Sphaeroforma arctica JP610.</title>
        <authorList>
            <consortium name="The Broad Institute Genome Sequencing Platform"/>
            <person name="Russ C."/>
            <person name="Cuomo C."/>
            <person name="Young S.K."/>
            <person name="Zeng Q."/>
            <person name="Gargeya S."/>
            <person name="Alvarado L."/>
            <person name="Berlin A."/>
            <person name="Chapman S.B."/>
            <person name="Chen Z."/>
            <person name="Freedman E."/>
            <person name="Gellesch M."/>
            <person name="Goldberg J."/>
            <person name="Griggs A."/>
            <person name="Gujja S."/>
            <person name="Heilman E."/>
            <person name="Heiman D."/>
            <person name="Howarth C."/>
            <person name="Mehta T."/>
            <person name="Neiman D."/>
            <person name="Pearson M."/>
            <person name="Roberts A."/>
            <person name="Saif S."/>
            <person name="Shea T."/>
            <person name="Shenoy N."/>
            <person name="Sisk P."/>
            <person name="Stolte C."/>
            <person name="Sykes S."/>
            <person name="White J."/>
            <person name="Yandava C."/>
            <person name="Burger G."/>
            <person name="Gray M.W."/>
            <person name="Holland P.W.H."/>
            <person name="King N."/>
            <person name="Lang F.B.F."/>
            <person name="Roger A.J."/>
            <person name="Ruiz-Trillo I."/>
            <person name="Haas B."/>
            <person name="Nusbaum C."/>
            <person name="Birren B."/>
        </authorList>
    </citation>
    <scope>NUCLEOTIDE SEQUENCE [LARGE SCALE GENOMIC DNA]</scope>
    <source>
        <strain evidence="6 7">JP610</strain>
    </source>
</reference>
<feature type="transmembrane region" description="Helical" evidence="5">
    <location>
        <begin position="38"/>
        <end position="59"/>
    </location>
</feature>
<evidence type="ECO:0000256" key="2">
    <source>
        <dbReference type="ARBA" id="ARBA00022692"/>
    </source>
</evidence>
<dbReference type="GeneID" id="25911975"/>
<name>A0A0L0FGY3_9EUKA</name>
<dbReference type="EMBL" id="KQ243301">
    <property type="protein sequence ID" value="KNC76015.1"/>
    <property type="molecule type" value="Genomic_DNA"/>
</dbReference>
<comment type="subcellular location">
    <subcellularLocation>
        <location evidence="1">Membrane</location>
        <topology evidence="1">Multi-pass membrane protein</topology>
    </subcellularLocation>
</comment>
<keyword evidence="2 5" id="KW-0812">Transmembrane</keyword>
<feature type="transmembrane region" description="Helical" evidence="5">
    <location>
        <begin position="71"/>
        <end position="96"/>
    </location>
</feature>
<dbReference type="RefSeq" id="XP_014149917.1">
    <property type="nucleotide sequence ID" value="XM_014294442.1"/>
</dbReference>
<sequence>MTSVVINGVEPSNGHKANTANVNSVAILVHESHPTIKALAMIIVFGWILTIITPIRNVLSLTPAYFMGRFYVWTIVTATLMESSLINMIVGLWMLFYSAAKVLPLWGIHEYIKV</sequence>
<dbReference type="SUPFAM" id="SSF144091">
    <property type="entry name" value="Rhomboid-like"/>
    <property type="match status" value="1"/>
</dbReference>
<dbReference type="PANTHER" id="PTHR13377">
    <property type="entry name" value="PLACENTAL PROTEIN 6"/>
    <property type="match status" value="1"/>
</dbReference>
<dbReference type="Pfam" id="PF08551">
    <property type="entry name" value="DUF1751"/>
    <property type="match status" value="1"/>
</dbReference>
<feature type="non-terminal residue" evidence="6">
    <location>
        <position position="114"/>
    </location>
</feature>
<dbReference type="GO" id="GO:0005794">
    <property type="term" value="C:Golgi apparatus"/>
    <property type="evidence" value="ECO:0007669"/>
    <property type="project" value="TreeGrafter"/>
</dbReference>
<evidence type="ECO:0000256" key="3">
    <source>
        <dbReference type="ARBA" id="ARBA00022989"/>
    </source>
</evidence>
<dbReference type="PANTHER" id="PTHR13377:SF3">
    <property type="entry name" value="TRANSMEMBRANE PROTEIN 115"/>
    <property type="match status" value="1"/>
</dbReference>
<dbReference type="AlphaFoldDB" id="A0A0L0FGY3"/>
<evidence type="ECO:0000256" key="4">
    <source>
        <dbReference type="ARBA" id="ARBA00023136"/>
    </source>
</evidence>
<keyword evidence="4 5" id="KW-0472">Membrane</keyword>
<organism evidence="6 7">
    <name type="scientific">Sphaeroforma arctica JP610</name>
    <dbReference type="NCBI Taxonomy" id="667725"/>
    <lineage>
        <taxon>Eukaryota</taxon>
        <taxon>Ichthyosporea</taxon>
        <taxon>Ichthyophonida</taxon>
        <taxon>Sphaeroforma</taxon>
    </lineage>
</organism>
<proteinExistence type="predicted"/>
<dbReference type="InterPro" id="IPR013861">
    <property type="entry name" value="TMEM115/Pdh1/Rbl19"/>
</dbReference>
<dbReference type="Proteomes" id="UP000054560">
    <property type="component" value="Unassembled WGS sequence"/>
</dbReference>
<evidence type="ECO:0000313" key="6">
    <source>
        <dbReference type="EMBL" id="KNC76015.1"/>
    </source>
</evidence>
<evidence type="ECO:0000256" key="5">
    <source>
        <dbReference type="SAM" id="Phobius"/>
    </source>
</evidence>
<dbReference type="InterPro" id="IPR035952">
    <property type="entry name" value="Rhomboid-like_sf"/>
</dbReference>
<accession>A0A0L0FGY3</accession>
<evidence type="ECO:0000313" key="7">
    <source>
        <dbReference type="Proteomes" id="UP000054560"/>
    </source>
</evidence>
<dbReference type="GO" id="GO:0006890">
    <property type="term" value="P:retrograde vesicle-mediated transport, Golgi to endoplasmic reticulum"/>
    <property type="evidence" value="ECO:0007669"/>
    <property type="project" value="InterPro"/>
</dbReference>
<gene>
    <name evidence="6" type="ORF">SARC_11471</name>
</gene>
<keyword evidence="7" id="KW-1185">Reference proteome</keyword>
<keyword evidence="3 5" id="KW-1133">Transmembrane helix</keyword>